<dbReference type="Gene3D" id="3.30.70.270">
    <property type="match status" value="1"/>
</dbReference>
<dbReference type="AlphaFoldDB" id="A0A5C6W223"/>
<dbReference type="InterPro" id="IPR000160">
    <property type="entry name" value="GGDEF_dom"/>
</dbReference>
<evidence type="ECO:0000313" key="9">
    <source>
        <dbReference type="Proteomes" id="UP000321363"/>
    </source>
</evidence>
<dbReference type="SUPFAM" id="SSF55073">
    <property type="entry name" value="Nucleotide cyclase"/>
    <property type="match status" value="1"/>
</dbReference>
<dbReference type="InterPro" id="IPR043128">
    <property type="entry name" value="Rev_trsase/Diguanyl_cyclase"/>
</dbReference>
<dbReference type="GO" id="GO:1902201">
    <property type="term" value="P:negative regulation of bacterial-type flagellum-dependent cell motility"/>
    <property type="evidence" value="ECO:0007669"/>
    <property type="project" value="TreeGrafter"/>
</dbReference>
<dbReference type="InterPro" id="IPR029787">
    <property type="entry name" value="Nucleotide_cyclase"/>
</dbReference>
<keyword evidence="5 6" id="KW-0472">Membrane</keyword>
<dbReference type="GO" id="GO:0052621">
    <property type="term" value="F:diguanylate cyclase activity"/>
    <property type="evidence" value="ECO:0007669"/>
    <property type="project" value="TreeGrafter"/>
</dbReference>
<evidence type="ECO:0000256" key="6">
    <source>
        <dbReference type="SAM" id="Phobius"/>
    </source>
</evidence>
<dbReference type="GO" id="GO:0005886">
    <property type="term" value="C:plasma membrane"/>
    <property type="evidence" value="ECO:0007669"/>
    <property type="project" value="UniProtKB-SubCell"/>
</dbReference>
<evidence type="ECO:0000313" key="8">
    <source>
        <dbReference type="EMBL" id="TXC89772.1"/>
    </source>
</evidence>
<dbReference type="Pfam" id="PF07694">
    <property type="entry name" value="5TM-5TMR_LYT"/>
    <property type="match status" value="1"/>
</dbReference>
<feature type="transmembrane region" description="Helical" evidence="6">
    <location>
        <begin position="40"/>
        <end position="61"/>
    </location>
</feature>
<reference evidence="8 9" key="1">
    <citation type="journal article" date="2005" name="Int. J. Syst. Evol. Microbiol.">
        <title>Bacillus litoralis sp. nov., isolated from a tidal flat of the Yellow Sea in Korea.</title>
        <authorList>
            <person name="Yoon J.H."/>
            <person name="Oh T.K."/>
        </authorList>
    </citation>
    <scope>NUCLEOTIDE SEQUENCE [LARGE SCALE GENOMIC DNA]</scope>
    <source>
        <strain evidence="8 9">SW-211</strain>
    </source>
</reference>
<dbReference type="InterPro" id="IPR050469">
    <property type="entry name" value="Diguanylate_Cyclase"/>
</dbReference>
<dbReference type="InterPro" id="IPR011620">
    <property type="entry name" value="Sig_transdc_His_kinase_LytS_TM"/>
</dbReference>
<dbReference type="NCBIfam" id="TIGR00254">
    <property type="entry name" value="GGDEF"/>
    <property type="match status" value="1"/>
</dbReference>
<proteinExistence type="predicted"/>
<gene>
    <name evidence="8" type="ORF">FS935_15525</name>
</gene>
<dbReference type="CDD" id="cd01949">
    <property type="entry name" value="GGDEF"/>
    <property type="match status" value="1"/>
</dbReference>
<dbReference type="FunFam" id="3.30.70.270:FF:000001">
    <property type="entry name" value="Diguanylate cyclase domain protein"/>
    <property type="match status" value="1"/>
</dbReference>
<dbReference type="RefSeq" id="WP_146949570.1">
    <property type="nucleotide sequence ID" value="NZ_VOQF01000008.1"/>
</dbReference>
<keyword evidence="9" id="KW-1185">Reference proteome</keyword>
<comment type="caution">
    <text evidence="8">The sequence shown here is derived from an EMBL/GenBank/DDBJ whole genome shotgun (WGS) entry which is preliminary data.</text>
</comment>
<keyword evidence="2" id="KW-1003">Cell membrane</keyword>
<evidence type="ECO:0000256" key="4">
    <source>
        <dbReference type="ARBA" id="ARBA00022989"/>
    </source>
</evidence>
<feature type="transmembrane region" description="Helical" evidence="6">
    <location>
        <begin position="158"/>
        <end position="179"/>
    </location>
</feature>
<feature type="transmembrane region" description="Helical" evidence="6">
    <location>
        <begin position="134"/>
        <end position="152"/>
    </location>
</feature>
<evidence type="ECO:0000256" key="5">
    <source>
        <dbReference type="ARBA" id="ARBA00023136"/>
    </source>
</evidence>
<evidence type="ECO:0000256" key="1">
    <source>
        <dbReference type="ARBA" id="ARBA00004651"/>
    </source>
</evidence>
<dbReference type="SMART" id="SM00267">
    <property type="entry name" value="GGDEF"/>
    <property type="match status" value="1"/>
</dbReference>
<accession>A0A5C6W223</accession>
<dbReference type="GO" id="GO:0071555">
    <property type="term" value="P:cell wall organization"/>
    <property type="evidence" value="ECO:0007669"/>
    <property type="project" value="InterPro"/>
</dbReference>
<feature type="transmembrane region" description="Helical" evidence="6">
    <location>
        <begin position="73"/>
        <end position="99"/>
    </location>
</feature>
<dbReference type="OrthoDB" id="9759607at2"/>
<keyword evidence="4 6" id="KW-1133">Transmembrane helix</keyword>
<sequence length="363" mass="41568">MHIVRDLFININILVALIFVYSQLIDRKIFRNLTPFTRKIVGGVASGILGVILMQFSIQVTSDTIVDLRHVPILLSMIYSGTIPAIISAIVIIIARFFIGFNLSSIVALLYVVVVTIGFYFIRNHKMKRVYKVFWMLFYANTIFSFVISYLVPEWNVLKTLVPIFWILSIVGGLIGYYFSEHLRKTHKLFQHYKAQSTKDFLTGLRNVRYFNEKLMSIIEDEHVKEHSLLYLDIDHFKKVNDTYGHNEGDEVLKQISNIMVSLVRPIDSCYRKGGEEFSIILPNSPLTKAEEIAERIRRAVELHPFKLTNGKVIFVTISIGISHFPSISTNGNELVEFADEALYLSKNSGRNKVSIATKKRPA</sequence>
<dbReference type="GO" id="GO:0000155">
    <property type="term" value="F:phosphorelay sensor kinase activity"/>
    <property type="evidence" value="ECO:0007669"/>
    <property type="project" value="InterPro"/>
</dbReference>
<keyword evidence="3 6" id="KW-0812">Transmembrane</keyword>
<organism evidence="8 9">
    <name type="scientific">Metabacillus litoralis</name>
    <dbReference type="NCBI Taxonomy" id="152268"/>
    <lineage>
        <taxon>Bacteria</taxon>
        <taxon>Bacillati</taxon>
        <taxon>Bacillota</taxon>
        <taxon>Bacilli</taxon>
        <taxon>Bacillales</taxon>
        <taxon>Bacillaceae</taxon>
        <taxon>Metabacillus</taxon>
    </lineage>
</organism>
<dbReference type="GO" id="GO:0043709">
    <property type="term" value="P:cell adhesion involved in single-species biofilm formation"/>
    <property type="evidence" value="ECO:0007669"/>
    <property type="project" value="TreeGrafter"/>
</dbReference>
<comment type="subcellular location">
    <subcellularLocation>
        <location evidence="1">Cell membrane</location>
        <topology evidence="1">Multi-pass membrane protein</topology>
    </subcellularLocation>
</comment>
<name>A0A5C6W223_9BACI</name>
<dbReference type="Pfam" id="PF00990">
    <property type="entry name" value="GGDEF"/>
    <property type="match status" value="1"/>
</dbReference>
<dbReference type="PANTHER" id="PTHR45138">
    <property type="entry name" value="REGULATORY COMPONENTS OF SENSORY TRANSDUCTION SYSTEM"/>
    <property type="match status" value="1"/>
</dbReference>
<evidence type="ECO:0000256" key="3">
    <source>
        <dbReference type="ARBA" id="ARBA00022692"/>
    </source>
</evidence>
<feature type="transmembrane region" description="Helical" evidence="6">
    <location>
        <begin position="7"/>
        <end position="25"/>
    </location>
</feature>
<dbReference type="Proteomes" id="UP000321363">
    <property type="component" value="Unassembled WGS sequence"/>
</dbReference>
<dbReference type="EMBL" id="VOQF01000008">
    <property type="protein sequence ID" value="TXC89772.1"/>
    <property type="molecule type" value="Genomic_DNA"/>
</dbReference>
<feature type="domain" description="GGDEF" evidence="7">
    <location>
        <begin position="225"/>
        <end position="359"/>
    </location>
</feature>
<protein>
    <submittedName>
        <fullName evidence="8">Diguanylate cyclase</fullName>
    </submittedName>
</protein>
<evidence type="ECO:0000259" key="7">
    <source>
        <dbReference type="PROSITE" id="PS50887"/>
    </source>
</evidence>
<feature type="transmembrane region" description="Helical" evidence="6">
    <location>
        <begin position="105"/>
        <end position="122"/>
    </location>
</feature>
<dbReference type="PROSITE" id="PS50887">
    <property type="entry name" value="GGDEF"/>
    <property type="match status" value="1"/>
</dbReference>
<dbReference type="PANTHER" id="PTHR45138:SF9">
    <property type="entry name" value="DIGUANYLATE CYCLASE DGCM-RELATED"/>
    <property type="match status" value="1"/>
</dbReference>
<evidence type="ECO:0000256" key="2">
    <source>
        <dbReference type="ARBA" id="ARBA00022475"/>
    </source>
</evidence>